<protein>
    <submittedName>
        <fullName evidence="1">Uncharacterized protein</fullName>
    </submittedName>
</protein>
<organism evidence="1 2">
    <name type="scientific">Pseudomonas syringae pv. pisi str. 1704B</name>
    <dbReference type="NCBI Taxonomy" id="629263"/>
    <lineage>
        <taxon>Bacteria</taxon>
        <taxon>Pseudomonadati</taxon>
        <taxon>Pseudomonadota</taxon>
        <taxon>Gammaproteobacteria</taxon>
        <taxon>Pseudomonadales</taxon>
        <taxon>Pseudomonadaceae</taxon>
        <taxon>Pseudomonas</taxon>
        <taxon>Pseudomonas syringae</taxon>
    </lineage>
</organism>
<accession>F3GRY1</accession>
<proteinExistence type="predicted"/>
<feature type="non-terminal residue" evidence="1">
    <location>
        <position position="37"/>
    </location>
</feature>
<evidence type="ECO:0000313" key="1">
    <source>
        <dbReference type="EMBL" id="EGH49834.1"/>
    </source>
</evidence>
<dbReference type="AlphaFoldDB" id="F3GRY1"/>
<dbReference type="EMBL" id="AEAI01004776">
    <property type="protein sequence ID" value="EGH49834.1"/>
    <property type="molecule type" value="Genomic_DNA"/>
</dbReference>
<keyword evidence="2" id="KW-1185">Reference proteome</keyword>
<feature type="non-terminal residue" evidence="1">
    <location>
        <position position="1"/>
    </location>
</feature>
<comment type="caution">
    <text evidence="1">The sequence shown here is derived from an EMBL/GenBank/DDBJ whole genome shotgun (WGS) entry which is preliminary data.</text>
</comment>
<dbReference type="Proteomes" id="UP000004986">
    <property type="component" value="Unassembled WGS sequence"/>
</dbReference>
<evidence type="ECO:0000313" key="2">
    <source>
        <dbReference type="Proteomes" id="UP000004986"/>
    </source>
</evidence>
<sequence>SPRPISGIGPFVFDSDEYRRIIIEAPVHVLGVSKKEA</sequence>
<name>F3GRY1_PSESJ</name>
<reference evidence="1 2" key="1">
    <citation type="journal article" date="2011" name="PLoS Pathog.">
        <title>Dynamic evolution of pathogenicity revealed by sequencing and comparative genomics of 19 Pseudomonas syringae isolates.</title>
        <authorList>
            <person name="Baltrus D.A."/>
            <person name="Nishimura M.T."/>
            <person name="Romanchuk A."/>
            <person name="Chang J.H."/>
            <person name="Mukhtar M.S."/>
            <person name="Cherkis K."/>
            <person name="Roach J."/>
            <person name="Grant S.R."/>
            <person name="Jones C.D."/>
            <person name="Dangl J.L."/>
        </authorList>
    </citation>
    <scope>NUCLEOTIDE SEQUENCE [LARGE SCALE GENOMIC DNA]</scope>
    <source>
        <strain evidence="1 2">1704B</strain>
    </source>
</reference>
<gene>
    <name evidence="1" type="ORF">PSYPI_48510</name>
</gene>